<dbReference type="InterPro" id="IPR016186">
    <property type="entry name" value="C-type_lectin-like/link_sf"/>
</dbReference>
<dbReference type="PANTHER" id="PTHR22803">
    <property type="entry name" value="MANNOSE, PHOSPHOLIPASE, LECTIN RECEPTOR RELATED"/>
    <property type="match status" value="1"/>
</dbReference>
<dbReference type="Pfam" id="PF00059">
    <property type="entry name" value="Lectin_C"/>
    <property type="match status" value="1"/>
</dbReference>
<evidence type="ECO:0000259" key="1">
    <source>
        <dbReference type="PROSITE" id="PS50041"/>
    </source>
</evidence>
<dbReference type="SUPFAM" id="SSF56436">
    <property type="entry name" value="C-type lectin-like"/>
    <property type="match status" value="1"/>
</dbReference>
<keyword evidence="2" id="KW-1185">Reference proteome</keyword>
<organism evidence="2 3">
    <name type="scientific">Plectus sambesii</name>
    <dbReference type="NCBI Taxonomy" id="2011161"/>
    <lineage>
        <taxon>Eukaryota</taxon>
        <taxon>Metazoa</taxon>
        <taxon>Ecdysozoa</taxon>
        <taxon>Nematoda</taxon>
        <taxon>Chromadorea</taxon>
        <taxon>Plectida</taxon>
        <taxon>Plectina</taxon>
        <taxon>Plectoidea</taxon>
        <taxon>Plectidae</taxon>
        <taxon>Plectus</taxon>
    </lineage>
</organism>
<dbReference type="InterPro" id="IPR016187">
    <property type="entry name" value="CTDL_fold"/>
</dbReference>
<dbReference type="InterPro" id="IPR001304">
    <property type="entry name" value="C-type_lectin-like"/>
</dbReference>
<dbReference type="CDD" id="cd00037">
    <property type="entry name" value="CLECT"/>
    <property type="match status" value="1"/>
</dbReference>
<protein>
    <submittedName>
        <fullName evidence="3">C-type lectin domain-containing protein</fullName>
    </submittedName>
</protein>
<name>A0A914WMN6_9BILA</name>
<proteinExistence type="predicted"/>
<dbReference type="WBParaSite" id="PSAMB.scaffold4611size14080.g24730.t1">
    <property type="protein sequence ID" value="PSAMB.scaffold4611size14080.g24730.t1"/>
    <property type="gene ID" value="PSAMB.scaffold4611size14080.g24730"/>
</dbReference>
<dbReference type="Proteomes" id="UP000887566">
    <property type="component" value="Unplaced"/>
</dbReference>
<evidence type="ECO:0000313" key="3">
    <source>
        <dbReference type="WBParaSite" id="PSAMB.scaffold4611size14080.g24730.t1"/>
    </source>
</evidence>
<dbReference type="AlphaFoldDB" id="A0A914WMN6"/>
<evidence type="ECO:0000313" key="2">
    <source>
        <dbReference type="Proteomes" id="UP000887566"/>
    </source>
</evidence>
<sequence length="145" mass="16232">MSTTGLHYVDAENYCQAQGTGGHLASIHSRFELQFVGDLMERSTGLNSLYWIGLDSLRSQNVNNYSWIDGTALDFTNWLPGQPADPTNQPCACMWGPRDMSPIEKQLTWVTDTCSDCLYNLWFVCELLHATNPPNDMVTANLPVL</sequence>
<dbReference type="InterPro" id="IPR050111">
    <property type="entry name" value="C-type_lectin/snaclec_domain"/>
</dbReference>
<feature type="domain" description="C-type lectin" evidence="1">
    <location>
        <begin position="1"/>
        <end position="115"/>
    </location>
</feature>
<dbReference type="PROSITE" id="PS50041">
    <property type="entry name" value="C_TYPE_LECTIN_2"/>
    <property type="match status" value="1"/>
</dbReference>
<dbReference type="SMART" id="SM00034">
    <property type="entry name" value="CLECT"/>
    <property type="match status" value="1"/>
</dbReference>
<dbReference type="Gene3D" id="3.10.100.10">
    <property type="entry name" value="Mannose-Binding Protein A, subunit A"/>
    <property type="match status" value="1"/>
</dbReference>
<reference evidence="3" key="1">
    <citation type="submission" date="2022-11" db="UniProtKB">
        <authorList>
            <consortium name="WormBaseParasite"/>
        </authorList>
    </citation>
    <scope>IDENTIFICATION</scope>
</reference>
<accession>A0A914WMN6</accession>